<dbReference type="AlphaFoldDB" id="A0A512NRX1"/>
<dbReference type="PANTHER" id="PTHR43143:SF1">
    <property type="entry name" value="SERINE_THREONINE-PROTEIN PHOSPHATASE CPPED1"/>
    <property type="match status" value="1"/>
</dbReference>
<reference evidence="2 3" key="1">
    <citation type="submission" date="2019-07" db="EMBL/GenBank/DDBJ databases">
        <title>Whole genome shotgun sequence of Reyranella soli NBRC 108950.</title>
        <authorList>
            <person name="Hosoyama A."/>
            <person name="Uohara A."/>
            <person name="Ohji S."/>
            <person name="Ichikawa N."/>
        </authorList>
    </citation>
    <scope>NUCLEOTIDE SEQUENCE [LARGE SCALE GENOMIC DNA]</scope>
    <source>
        <strain evidence="2 3">NBRC 108950</strain>
    </source>
</reference>
<comment type="caution">
    <text evidence="2">The sequence shown here is derived from an EMBL/GenBank/DDBJ whole genome shotgun (WGS) entry which is preliminary data.</text>
</comment>
<accession>A0A512NRX1</accession>
<protein>
    <submittedName>
        <fullName evidence="2">Phosphohydrolase</fullName>
    </submittedName>
</protein>
<dbReference type="RefSeq" id="WP_147156970.1">
    <property type="nucleotide sequence ID" value="NZ_BKAJ01000246.1"/>
</dbReference>
<gene>
    <name evidence="2" type="ORF">RSO01_88530</name>
</gene>
<evidence type="ECO:0000313" key="2">
    <source>
        <dbReference type="EMBL" id="GEP61687.1"/>
    </source>
</evidence>
<keyword evidence="2" id="KW-0378">Hydrolase</keyword>
<organism evidence="2 3">
    <name type="scientific">Reyranella soli</name>
    <dbReference type="NCBI Taxonomy" id="1230389"/>
    <lineage>
        <taxon>Bacteria</taxon>
        <taxon>Pseudomonadati</taxon>
        <taxon>Pseudomonadota</taxon>
        <taxon>Alphaproteobacteria</taxon>
        <taxon>Hyphomicrobiales</taxon>
        <taxon>Reyranellaceae</taxon>
        <taxon>Reyranella</taxon>
    </lineage>
</organism>
<feature type="domain" description="Calcineurin-like phosphoesterase" evidence="1">
    <location>
        <begin position="3"/>
        <end position="200"/>
    </location>
</feature>
<dbReference type="Gene3D" id="3.60.21.10">
    <property type="match status" value="1"/>
</dbReference>
<dbReference type="SUPFAM" id="SSF56300">
    <property type="entry name" value="Metallo-dependent phosphatases"/>
    <property type="match status" value="1"/>
</dbReference>
<proteinExistence type="predicted"/>
<sequence length="281" mass="30714">MARIIVISDPHLSPTHGFFWDNWCRACEMVNRLAPDAVIVTGDLCINGPDSDAEVAFARQALGRLKPPVHALPGNHDVGDEPPGQAADQIVDADRLRRWQSVFGSDRFAFDADGWRVLGINAQLLGSGLPQEDEQDAWLDGELGAAARPVLLALHKPLFLQSADEREVTARSINPEPRARLLRRLQGAPVRAVISGHLHCHRDVVRDGLRHVWAPSTAFLVQEPVDATADNVLGILSVEVGNDGVRVELVDVPGLVPHDLAELKGHGRYKYLRDMPVCPPA</sequence>
<evidence type="ECO:0000313" key="3">
    <source>
        <dbReference type="Proteomes" id="UP000321058"/>
    </source>
</evidence>
<dbReference type="InterPro" id="IPR029052">
    <property type="entry name" value="Metallo-depent_PP-like"/>
</dbReference>
<dbReference type="EMBL" id="BKAJ01000246">
    <property type="protein sequence ID" value="GEP61687.1"/>
    <property type="molecule type" value="Genomic_DNA"/>
</dbReference>
<dbReference type="Proteomes" id="UP000321058">
    <property type="component" value="Unassembled WGS sequence"/>
</dbReference>
<dbReference type="InterPro" id="IPR051918">
    <property type="entry name" value="STPP_CPPED1"/>
</dbReference>
<dbReference type="Pfam" id="PF00149">
    <property type="entry name" value="Metallophos"/>
    <property type="match status" value="1"/>
</dbReference>
<dbReference type="GO" id="GO:0016787">
    <property type="term" value="F:hydrolase activity"/>
    <property type="evidence" value="ECO:0007669"/>
    <property type="project" value="UniProtKB-KW"/>
</dbReference>
<keyword evidence="3" id="KW-1185">Reference proteome</keyword>
<evidence type="ECO:0000259" key="1">
    <source>
        <dbReference type="Pfam" id="PF00149"/>
    </source>
</evidence>
<dbReference type="PANTHER" id="PTHR43143">
    <property type="entry name" value="METALLOPHOSPHOESTERASE, CALCINEURIN SUPERFAMILY"/>
    <property type="match status" value="1"/>
</dbReference>
<dbReference type="OrthoDB" id="651281at2"/>
<dbReference type="InterPro" id="IPR004843">
    <property type="entry name" value="Calcineurin-like_PHP"/>
</dbReference>
<name>A0A512NRX1_9HYPH</name>